<proteinExistence type="predicted"/>
<sequence>MWKWSEDLLPVPLSCEFLNECILEMLHPYDAVFTS</sequence>
<dbReference type="EMBL" id="GBRH01191667">
    <property type="protein sequence ID" value="JAE06229.1"/>
    <property type="molecule type" value="Transcribed_RNA"/>
</dbReference>
<evidence type="ECO:0000313" key="1">
    <source>
        <dbReference type="EMBL" id="JAE06229.1"/>
    </source>
</evidence>
<organism evidence="1">
    <name type="scientific">Arundo donax</name>
    <name type="common">Giant reed</name>
    <name type="synonym">Donax arundinaceus</name>
    <dbReference type="NCBI Taxonomy" id="35708"/>
    <lineage>
        <taxon>Eukaryota</taxon>
        <taxon>Viridiplantae</taxon>
        <taxon>Streptophyta</taxon>
        <taxon>Embryophyta</taxon>
        <taxon>Tracheophyta</taxon>
        <taxon>Spermatophyta</taxon>
        <taxon>Magnoliopsida</taxon>
        <taxon>Liliopsida</taxon>
        <taxon>Poales</taxon>
        <taxon>Poaceae</taxon>
        <taxon>PACMAD clade</taxon>
        <taxon>Arundinoideae</taxon>
        <taxon>Arundineae</taxon>
        <taxon>Arundo</taxon>
    </lineage>
</organism>
<protein>
    <submittedName>
        <fullName evidence="1">Uncharacterized protein</fullName>
    </submittedName>
</protein>
<name>A0A0A9F4U4_ARUDO</name>
<dbReference type="AlphaFoldDB" id="A0A0A9F4U4"/>
<reference evidence="1" key="2">
    <citation type="journal article" date="2015" name="Data Brief">
        <title>Shoot transcriptome of the giant reed, Arundo donax.</title>
        <authorList>
            <person name="Barrero R.A."/>
            <person name="Guerrero F.D."/>
            <person name="Moolhuijzen P."/>
            <person name="Goolsby J.A."/>
            <person name="Tidwell J."/>
            <person name="Bellgard S.E."/>
            <person name="Bellgard M.I."/>
        </authorList>
    </citation>
    <scope>NUCLEOTIDE SEQUENCE</scope>
    <source>
        <tissue evidence="1">Shoot tissue taken approximately 20 cm above the soil surface</tissue>
    </source>
</reference>
<accession>A0A0A9F4U4</accession>
<reference evidence="1" key="1">
    <citation type="submission" date="2014-09" db="EMBL/GenBank/DDBJ databases">
        <authorList>
            <person name="Magalhaes I.L.F."/>
            <person name="Oliveira U."/>
            <person name="Santos F.R."/>
            <person name="Vidigal T.H.D.A."/>
            <person name="Brescovit A.D."/>
            <person name="Santos A.J."/>
        </authorList>
    </citation>
    <scope>NUCLEOTIDE SEQUENCE</scope>
    <source>
        <tissue evidence="1">Shoot tissue taken approximately 20 cm above the soil surface</tissue>
    </source>
</reference>